<evidence type="ECO:0000313" key="2">
    <source>
        <dbReference type="Proteomes" id="UP001499910"/>
    </source>
</evidence>
<dbReference type="Proteomes" id="UP001499910">
    <property type="component" value="Unassembled WGS sequence"/>
</dbReference>
<dbReference type="RefSeq" id="WP_259550492.1">
    <property type="nucleotide sequence ID" value="NZ_BAABHW010000002.1"/>
</dbReference>
<sequence>MANTKAQDEQALAAVDKLAVELRDLDPDAVVAALALFIEQRGDLTEASLTDLSNHIGRLGWDRGRMAA</sequence>
<organism evidence="1 2">
    <name type="scientific">[Roseibacterium] beibuensis</name>
    <dbReference type="NCBI Taxonomy" id="1193142"/>
    <lineage>
        <taxon>Bacteria</taxon>
        <taxon>Pseudomonadati</taxon>
        <taxon>Pseudomonadota</taxon>
        <taxon>Alphaproteobacteria</taxon>
        <taxon>Rhodobacterales</taxon>
        <taxon>Roseobacteraceae</taxon>
        <taxon>Roseicyclus</taxon>
    </lineage>
</organism>
<name>A0ABP9LCQ9_9RHOB</name>
<proteinExistence type="predicted"/>
<keyword evidence="2" id="KW-1185">Reference proteome</keyword>
<evidence type="ECO:0000313" key="1">
    <source>
        <dbReference type="EMBL" id="GAA5073624.1"/>
    </source>
</evidence>
<dbReference type="EMBL" id="BAABHW010000002">
    <property type="protein sequence ID" value="GAA5073624.1"/>
    <property type="molecule type" value="Genomic_DNA"/>
</dbReference>
<accession>A0ABP9LCQ9</accession>
<protein>
    <submittedName>
        <fullName evidence="1">Uncharacterized protein</fullName>
    </submittedName>
</protein>
<comment type="caution">
    <text evidence="1">The sequence shown here is derived from an EMBL/GenBank/DDBJ whole genome shotgun (WGS) entry which is preliminary data.</text>
</comment>
<reference evidence="2" key="1">
    <citation type="journal article" date="2019" name="Int. J. Syst. Evol. Microbiol.">
        <title>The Global Catalogue of Microorganisms (GCM) 10K type strain sequencing project: providing services to taxonomists for standard genome sequencing and annotation.</title>
        <authorList>
            <consortium name="The Broad Institute Genomics Platform"/>
            <consortium name="The Broad Institute Genome Sequencing Center for Infectious Disease"/>
            <person name="Wu L."/>
            <person name="Ma J."/>
        </authorList>
    </citation>
    <scope>NUCLEOTIDE SEQUENCE [LARGE SCALE GENOMIC DNA]</scope>
    <source>
        <strain evidence="2">JCM 18015</strain>
    </source>
</reference>
<gene>
    <name evidence="1" type="ORF">GCM10023209_19740</name>
</gene>